<feature type="domain" description="Glycosyltransferase subfamily 4-like N-terminal" evidence="3">
    <location>
        <begin position="4"/>
        <end position="99"/>
    </location>
</feature>
<gene>
    <name evidence="4" type="ORF">G3M58_39070</name>
</gene>
<sequence length="99" mass="11061">MPNLWDFELAFAKHIDSLKPDLIHAHDFKMLGVGARAAVRARAAGRPVKLVWDAHEYVPGLPPRHSRWLPAHVAWEKEHAVFADAVVTVSPALAELLKE</sequence>
<proteinExistence type="predicted"/>
<accession>A0A6G3X3R8</accession>
<dbReference type="Gene3D" id="3.40.50.2000">
    <property type="entry name" value="Glycogen Phosphorylase B"/>
    <property type="match status" value="1"/>
</dbReference>
<evidence type="ECO:0000313" key="4">
    <source>
        <dbReference type="EMBL" id="NEE12446.1"/>
    </source>
</evidence>
<protein>
    <submittedName>
        <fullName evidence="4">Glycosyltransferase</fullName>
    </submittedName>
</protein>
<dbReference type="Pfam" id="PF13439">
    <property type="entry name" value="Glyco_transf_4"/>
    <property type="match status" value="1"/>
</dbReference>
<reference evidence="4" key="1">
    <citation type="submission" date="2020-01" db="EMBL/GenBank/DDBJ databases">
        <title>Insect and environment-associated Actinomycetes.</title>
        <authorList>
            <person name="Currrie C."/>
            <person name="Chevrette M."/>
            <person name="Carlson C."/>
            <person name="Stubbendieck R."/>
            <person name="Wendt-Pienkowski E."/>
        </authorList>
    </citation>
    <scope>NUCLEOTIDE SEQUENCE</scope>
    <source>
        <strain evidence="4">SID7499</strain>
    </source>
</reference>
<dbReference type="EMBL" id="JAAGMN010004091">
    <property type="protein sequence ID" value="NEE12446.1"/>
    <property type="molecule type" value="Genomic_DNA"/>
</dbReference>
<feature type="non-terminal residue" evidence="4">
    <location>
        <position position="99"/>
    </location>
</feature>
<evidence type="ECO:0000256" key="1">
    <source>
        <dbReference type="ARBA" id="ARBA00022676"/>
    </source>
</evidence>
<keyword evidence="2 4" id="KW-0808">Transferase</keyword>
<dbReference type="InterPro" id="IPR028098">
    <property type="entry name" value="Glyco_trans_4-like_N"/>
</dbReference>
<organism evidence="4">
    <name type="scientific">Streptomyces sp. SID7499</name>
    <dbReference type="NCBI Taxonomy" id="2706086"/>
    <lineage>
        <taxon>Bacteria</taxon>
        <taxon>Bacillati</taxon>
        <taxon>Actinomycetota</taxon>
        <taxon>Actinomycetes</taxon>
        <taxon>Kitasatosporales</taxon>
        <taxon>Streptomycetaceae</taxon>
        <taxon>Streptomyces</taxon>
    </lineage>
</organism>
<name>A0A6G3X3R8_9ACTN</name>
<feature type="non-terminal residue" evidence="4">
    <location>
        <position position="1"/>
    </location>
</feature>
<dbReference type="AlphaFoldDB" id="A0A6G3X3R8"/>
<evidence type="ECO:0000256" key="2">
    <source>
        <dbReference type="ARBA" id="ARBA00022679"/>
    </source>
</evidence>
<evidence type="ECO:0000259" key="3">
    <source>
        <dbReference type="Pfam" id="PF13439"/>
    </source>
</evidence>
<dbReference type="SUPFAM" id="SSF53756">
    <property type="entry name" value="UDP-Glycosyltransferase/glycogen phosphorylase"/>
    <property type="match status" value="1"/>
</dbReference>
<comment type="caution">
    <text evidence="4">The sequence shown here is derived from an EMBL/GenBank/DDBJ whole genome shotgun (WGS) entry which is preliminary data.</text>
</comment>
<dbReference type="GO" id="GO:0016757">
    <property type="term" value="F:glycosyltransferase activity"/>
    <property type="evidence" value="ECO:0007669"/>
    <property type="project" value="UniProtKB-KW"/>
</dbReference>
<keyword evidence="1" id="KW-0328">Glycosyltransferase</keyword>